<proteinExistence type="predicted"/>
<protein>
    <submittedName>
        <fullName evidence="4">Cell wall phosphotransferase</fullName>
    </submittedName>
</protein>
<keyword evidence="2" id="KW-0067">ATP-binding</keyword>
<evidence type="ECO:0000313" key="4">
    <source>
        <dbReference type="EMBL" id="GLP97339.1"/>
    </source>
</evidence>
<dbReference type="InterPro" id="IPR011009">
    <property type="entry name" value="Kinase-like_dom_sf"/>
</dbReference>
<evidence type="ECO:0000259" key="3">
    <source>
        <dbReference type="Pfam" id="PF01636"/>
    </source>
</evidence>
<feature type="domain" description="Aminoglycoside phosphotransferase" evidence="3">
    <location>
        <begin position="24"/>
        <end position="242"/>
    </location>
</feature>
<evidence type="ECO:0000256" key="2">
    <source>
        <dbReference type="ARBA" id="ARBA00022840"/>
    </source>
</evidence>
<dbReference type="PANTHER" id="PTHR33540:SF1">
    <property type="entry name" value="N-ACETYLMURAMATE_N-ACETYLGLUCOSAMINE KINASE"/>
    <property type="match status" value="1"/>
</dbReference>
<dbReference type="SUPFAM" id="SSF56112">
    <property type="entry name" value="Protein kinase-like (PK-like)"/>
    <property type="match status" value="1"/>
</dbReference>
<keyword evidence="5" id="KW-1185">Reference proteome</keyword>
<dbReference type="Proteomes" id="UP001161422">
    <property type="component" value="Unassembled WGS sequence"/>
</dbReference>
<dbReference type="Pfam" id="PF01636">
    <property type="entry name" value="APH"/>
    <property type="match status" value="1"/>
</dbReference>
<name>A0AA37RXN5_9GAMM</name>
<dbReference type="AlphaFoldDB" id="A0AA37RXN5"/>
<reference evidence="4" key="2">
    <citation type="submission" date="2023-01" db="EMBL/GenBank/DDBJ databases">
        <title>Draft genome sequence of Paraferrimonas sedimenticola strain NBRC 101628.</title>
        <authorList>
            <person name="Sun Q."/>
            <person name="Mori K."/>
        </authorList>
    </citation>
    <scope>NUCLEOTIDE SEQUENCE</scope>
    <source>
        <strain evidence="4">NBRC 101628</strain>
    </source>
</reference>
<dbReference type="Gene3D" id="3.30.200.20">
    <property type="entry name" value="Phosphorylase Kinase, domain 1"/>
    <property type="match status" value="1"/>
</dbReference>
<dbReference type="Gene3D" id="3.90.1200.10">
    <property type="match status" value="1"/>
</dbReference>
<accession>A0AA37RXN5</accession>
<keyword evidence="1" id="KW-0547">Nucleotide-binding</keyword>
<sequence>MDARLDALQTWLANFCEPPPTPSLISGDASFRRYFRFQYQGASYIAVDAPPQVEDCQWFVNVALELQQRGITVPQVLRFDPDQGFMWLSDLGDTLLGDELHSESVDARYHEALALLPPIRTIDSVRGTQLPKYDGKMLEFEMSLFDTWLVENYLQLQLSPEQKHSLEQAKALLVQSALEQPQCGVHRDFHCRNLMRFQKKLAVIDFQGMVTGPITYDLVSLLRDCYRAWPPEQVQIWKHAIFEQMRQTGELPKQVTYQQFYRWFDWMGIQRHLKAAGIFCRLKLRDNKAGYLKDVALTLTYIRDVAADYQELAALSELIEHTVIPTWEARQ</sequence>
<dbReference type="GO" id="GO:0005524">
    <property type="term" value="F:ATP binding"/>
    <property type="evidence" value="ECO:0007669"/>
    <property type="project" value="UniProtKB-KW"/>
</dbReference>
<reference evidence="4" key="1">
    <citation type="journal article" date="2014" name="Int. J. Syst. Evol. Microbiol.">
        <title>Complete genome sequence of Corynebacterium casei LMG S-19264T (=DSM 44701T), isolated from a smear-ripened cheese.</title>
        <authorList>
            <consortium name="US DOE Joint Genome Institute (JGI-PGF)"/>
            <person name="Walter F."/>
            <person name="Albersmeier A."/>
            <person name="Kalinowski J."/>
            <person name="Ruckert C."/>
        </authorList>
    </citation>
    <scope>NUCLEOTIDE SEQUENCE</scope>
    <source>
        <strain evidence="4">NBRC 101628</strain>
    </source>
</reference>
<dbReference type="PANTHER" id="PTHR33540">
    <property type="entry name" value="TRNA THREONYLCARBAMOYLADENOSINE BIOSYNTHESIS PROTEIN TSAE"/>
    <property type="match status" value="1"/>
</dbReference>
<comment type="caution">
    <text evidence="4">The sequence shown here is derived from an EMBL/GenBank/DDBJ whole genome shotgun (WGS) entry which is preliminary data.</text>
</comment>
<evidence type="ECO:0000313" key="5">
    <source>
        <dbReference type="Proteomes" id="UP001161422"/>
    </source>
</evidence>
<dbReference type="InterPro" id="IPR002575">
    <property type="entry name" value="Aminoglycoside_PTrfase"/>
</dbReference>
<dbReference type="EMBL" id="BSNC01000006">
    <property type="protein sequence ID" value="GLP97339.1"/>
    <property type="molecule type" value="Genomic_DNA"/>
</dbReference>
<organism evidence="4 5">
    <name type="scientific">Paraferrimonas sedimenticola</name>
    <dbReference type="NCBI Taxonomy" id="375674"/>
    <lineage>
        <taxon>Bacteria</taxon>
        <taxon>Pseudomonadati</taxon>
        <taxon>Pseudomonadota</taxon>
        <taxon>Gammaproteobacteria</taxon>
        <taxon>Alteromonadales</taxon>
        <taxon>Ferrimonadaceae</taxon>
        <taxon>Paraferrimonas</taxon>
    </lineage>
</organism>
<evidence type="ECO:0000256" key="1">
    <source>
        <dbReference type="ARBA" id="ARBA00022741"/>
    </source>
</evidence>
<gene>
    <name evidence="4" type="ORF">GCM10007895_26460</name>
</gene>
<dbReference type="RefSeq" id="WP_169902816.1">
    <property type="nucleotide sequence ID" value="NZ_BSNC01000006.1"/>
</dbReference>